<reference evidence="1" key="2">
    <citation type="submission" date="2020-11" db="EMBL/GenBank/DDBJ databases">
        <authorList>
            <person name="McCartney M.A."/>
            <person name="Auch B."/>
            <person name="Kono T."/>
            <person name="Mallez S."/>
            <person name="Becker A."/>
            <person name="Gohl D.M."/>
            <person name="Silverstein K.A.T."/>
            <person name="Koren S."/>
            <person name="Bechman K.B."/>
            <person name="Herman A."/>
            <person name="Abrahante J.E."/>
            <person name="Garbe J."/>
        </authorList>
    </citation>
    <scope>NUCLEOTIDE SEQUENCE</scope>
    <source>
        <strain evidence="1">Duluth1</strain>
        <tissue evidence="1">Whole animal</tissue>
    </source>
</reference>
<proteinExistence type="predicted"/>
<gene>
    <name evidence="1" type="ORF">DPMN_071791</name>
</gene>
<sequence>MSYIEDLLKFSEALNKEELAEYYRLRNELVDEYADDVLEAELVVLGIEAVSKYEITPRDFMSGTSPASVYIEVLQERSVIDCFNRMTRFMPGCGSSEVFLMKYQVVV</sequence>
<dbReference type="Proteomes" id="UP000828390">
    <property type="component" value="Unassembled WGS sequence"/>
</dbReference>
<evidence type="ECO:0000313" key="2">
    <source>
        <dbReference type="Proteomes" id="UP000828390"/>
    </source>
</evidence>
<evidence type="ECO:0000313" key="1">
    <source>
        <dbReference type="EMBL" id="KAH3712112.1"/>
    </source>
</evidence>
<dbReference type="AlphaFoldDB" id="A0A9D4BWI6"/>
<comment type="caution">
    <text evidence="1">The sequence shown here is derived from an EMBL/GenBank/DDBJ whole genome shotgun (WGS) entry which is preliminary data.</text>
</comment>
<accession>A0A9D4BWI6</accession>
<name>A0A9D4BWI6_DREPO</name>
<reference evidence="1" key="1">
    <citation type="journal article" date="2019" name="bioRxiv">
        <title>The Genome of the Zebra Mussel, Dreissena polymorpha: A Resource for Invasive Species Research.</title>
        <authorList>
            <person name="McCartney M.A."/>
            <person name="Auch B."/>
            <person name="Kono T."/>
            <person name="Mallez S."/>
            <person name="Zhang Y."/>
            <person name="Obille A."/>
            <person name="Becker A."/>
            <person name="Abrahante J.E."/>
            <person name="Garbe J."/>
            <person name="Badalamenti J.P."/>
            <person name="Herman A."/>
            <person name="Mangelson H."/>
            <person name="Liachko I."/>
            <person name="Sullivan S."/>
            <person name="Sone E.D."/>
            <person name="Koren S."/>
            <person name="Silverstein K.A.T."/>
            <person name="Beckman K.B."/>
            <person name="Gohl D.M."/>
        </authorList>
    </citation>
    <scope>NUCLEOTIDE SEQUENCE</scope>
    <source>
        <strain evidence="1">Duluth1</strain>
        <tissue evidence="1">Whole animal</tissue>
    </source>
</reference>
<keyword evidence="2" id="KW-1185">Reference proteome</keyword>
<protein>
    <submittedName>
        <fullName evidence="1">Uncharacterized protein</fullName>
    </submittedName>
</protein>
<organism evidence="1 2">
    <name type="scientific">Dreissena polymorpha</name>
    <name type="common">Zebra mussel</name>
    <name type="synonym">Mytilus polymorpha</name>
    <dbReference type="NCBI Taxonomy" id="45954"/>
    <lineage>
        <taxon>Eukaryota</taxon>
        <taxon>Metazoa</taxon>
        <taxon>Spiralia</taxon>
        <taxon>Lophotrochozoa</taxon>
        <taxon>Mollusca</taxon>
        <taxon>Bivalvia</taxon>
        <taxon>Autobranchia</taxon>
        <taxon>Heteroconchia</taxon>
        <taxon>Euheterodonta</taxon>
        <taxon>Imparidentia</taxon>
        <taxon>Neoheterodontei</taxon>
        <taxon>Myida</taxon>
        <taxon>Dreissenoidea</taxon>
        <taxon>Dreissenidae</taxon>
        <taxon>Dreissena</taxon>
    </lineage>
</organism>
<dbReference type="EMBL" id="JAIWYP010000014">
    <property type="protein sequence ID" value="KAH3712112.1"/>
    <property type="molecule type" value="Genomic_DNA"/>
</dbReference>